<gene>
    <name evidence="2" type="ORF">SAMN05421783_1543</name>
</gene>
<dbReference type="Proteomes" id="UP000198816">
    <property type="component" value="Unassembled WGS sequence"/>
</dbReference>
<accession>A0A1H3DN35</accession>
<protein>
    <submittedName>
        <fullName evidence="2">Uncharacterized protein</fullName>
    </submittedName>
</protein>
<keyword evidence="3" id="KW-1185">Reference proteome</keyword>
<name>A0A1H3DN35_THIRO</name>
<dbReference type="AlphaFoldDB" id="A0A1H3DN35"/>
<evidence type="ECO:0000313" key="3">
    <source>
        <dbReference type="Proteomes" id="UP000198816"/>
    </source>
</evidence>
<dbReference type="RefSeq" id="WP_093038543.1">
    <property type="nucleotide sequence ID" value="NZ_FNNZ01000054.1"/>
</dbReference>
<dbReference type="EMBL" id="FNNZ01000054">
    <property type="protein sequence ID" value="SDX67816.1"/>
    <property type="molecule type" value="Genomic_DNA"/>
</dbReference>
<organism evidence="2 3">
    <name type="scientific">Thiocapsa roseopersicina</name>
    <dbReference type="NCBI Taxonomy" id="1058"/>
    <lineage>
        <taxon>Bacteria</taxon>
        <taxon>Pseudomonadati</taxon>
        <taxon>Pseudomonadota</taxon>
        <taxon>Gammaproteobacteria</taxon>
        <taxon>Chromatiales</taxon>
        <taxon>Chromatiaceae</taxon>
        <taxon>Thiocapsa</taxon>
    </lineage>
</organism>
<proteinExistence type="predicted"/>
<sequence length="121" mass="14055">MSAIHRLLERAQPGSHGGVAQHIRRGEILRQRIAERWHLRRPEQWRLKHVRWVLEHGLPDVGPATRYHYYRTVRVIAAVLGHWPDWEPHLRGSWTTPTGAGPRASAERGGRPPKLAQRARR</sequence>
<evidence type="ECO:0000256" key="1">
    <source>
        <dbReference type="SAM" id="MobiDB-lite"/>
    </source>
</evidence>
<evidence type="ECO:0000313" key="2">
    <source>
        <dbReference type="EMBL" id="SDX67816.1"/>
    </source>
</evidence>
<reference evidence="3" key="1">
    <citation type="submission" date="2016-10" db="EMBL/GenBank/DDBJ databases">
        <authorList>
            <person name="Varghese N."/>
            <person name="Submissions S."/>
        </authorList>
    </citation>
    <scope>NUCLEOTIDE SEQUENCE [LARGE SCALE GENOMIC DNA]</scope>
    <source>
        <strain evidence="3">DSM 217</strain>
    </source>
</reference>
<feature type="region of interest" description="Disordered" evidence="1">
    <location>
        <begin position="89"/>
        <end position="121"/>
    </location>
</feature>
<dbReference type="OrthoDB" id="5769639at2"/>